<accession>A0A7W7CSE8</accession>
<feature type="compositionally biased region" description="Acidic residues" evidence="1">
    <location>
        <begin position="53"/>
        <end position="67"/>
    </location>
</feature>
<reference evidence="2 3" key="1">
    <citation type="submission" date="2020-08" db="EMBL/GenBank/DDBJ databases">
        <title>Sequencing the genomes of 1000 actinobacteria strains.</title>
        <authorList>
            <person name="Klenk H.-P."/>
        </authorList>
    </citation>
    <scope>NUCLEOTIDE SEQUENCE [LARGE SCALE GENOMIC DNA]</scope>
    <source>
        <strain evidence="2 3">DSM 45518</strain>
    </source>
</reference>
<evidence type="ECO:0000313" key="3">
    <source>
        <dbReference type="Proteomes" id="UP000542742"/>
    </source>
</evidence>
<keyword evidence="3" id="KW-1185">Reference proteome</keyword>
<dbReference type="RefSeq" id="WP_184952437.1">
    <property type="nucleotide sequence ID" value="NZ_BOMC01000053.1"/>
</dbReference>
<feature type="region of interest" description="Disordered" evidence="1">
    <location>
        <begin position="47"/>
        <end position="69"/>
    </location>
</feature>
<proteinExistence type="predicted"/>
<sequence length="212" mass="23347">MALVPQSDLSPATWLTTDARPWHEQVTFGPGGLPAYARLRFIPDPAYAGQSETDADTDTDTDEDGPSETDQLRTVLETLARYTTTPGDCYYCLWEGWGTDIWGDHRIAPAFPPAVLNGPRVELPHRSYFLFRGPLTDFAQWGAADMWPGQPRFGMPDPAFMWPADHAWCIARDVDPHWAGIGAPTTAIAELIADPRIDVVPADPAQPQPAYG</sequence>
<organism evidence="2 3">
    <name type="scientific">Paractinoplanes abujensis</name>
    <dbReference type="NCBI Taxonomy" id="882441"/>
    <lineage>
        <taxon>Bacteria</taxon>
        <taxon>Bacillati</taxon>
        <taxon>Actinomycetota</taxon>
        <taxon>Actinomycetes</taxon>
        <taxon>Micromonosporales</taxon>
        <taxon>Micromonosporaceae</taxon>
        <taxon>Paractinoplanes</taxon>
    </lineage>
</organism>
<gene>
    <name evidence="2" type="ORF">BKA14_004015</name>
</gene>
<dbReference type="AlphaFoldDB" id="A0A7W7CSE8"/>
<dbReference type="EMBL" id="JACHMF010000001">
    <property type="protein sequence ID" value="MBB4693867.1"/>
    <property type="molecule type" value="Genomic_DNA"/>
</dbReference>
<evidence type="ECO:0000256" key="1">
    <source>
        <dbReference type="SAM" id="MobiDB-lite"/>
    </source>
</evidence>
<evidence type="ECO:0000313" key="2">
    <source>
        <dbReference type="EMBL" id="MBB4693867.1"/>
    </source>
</evidence>
<name>A0A7W7CSE8_9ACTN</name>
<comment type="caution">
    <text evidence="2">The sequence shown here is derived from an EMBL/GenBank/DDBJ whole genome shotgun (WGS) entry which is preliminary data.</text>
</comment>
<dbReference type="Proteomes" id="UP000542742">
    <property type="component" value="Unassembled WGS sequence"/>
</dbReference>
<evidence type="ECO:0008006" key="4">
    <source>
        <dbReference type="Google" id="ProtNLM"/>
    </source>
</evidence>
<protein>
    <recommendedName>
        <fullName evidence="4">DUF2716 domain-containing protein</fullName>
    </recommendedName>
</protein>